<dbReference type="Gene3D" id="1.10.510.10">
    <property type="entry name" value="Transferase(Phosphotransferase) domain 1"/>
    <property type="match status" value="1"/>
</dbReference>
<evidence type="ECO:0000256" key="3">
    <source>
        <dbReference type="ARBA" id="ARBA00022741"/>
    </source>
</evidence>
<sequence>MKEKDESPIPRVQGTLFPIALNNGTTSYFFCDFSDLIGFGSSGDVYKGYQCTVINPQEKISSATLINASELNVDLNKPVAIKIYKTTQLPLYPQLNQDSIAVIDVRGRLVQIMNYIDGFHIYPNSENNPELLNFSFLQSVDLAWQLVLGLNQLHSEKVSRRGLVHGDMNGFNIKIHKVSDSKTNVFYLDFDYVKPISSSVQTPQGTPEHVAIEVLNGIYSEDTDFYALTPILYTIFGAKNPLKRITQYRDAHPHLSNKCLIREYSHIGFCSEGIFSHFEPKPEQAVLDLLSQLMFRMGNKEKQNRPKPDAILEFFTVLRQWCLAKANSIEESKSEEQSTYLVRLYIACDNEKWLHEPGMFKAFIQLPENSQTRLTSLMSLKHKALLYEKLLDQSLSNELLENFKSDIYDGLIQLSKTVKNQSWISSLFKHQISAQDISTLAQCFSHQDFTGYFSRKNKLTIDLIERIEPHELRTLVKVAFQSLIHLQSISFIEMHSTSV</sequence>
<keyword evidence="2 7" id="KW-0808">Transferase</keyword>
<dbReference type="EC" id="2.7.11.17" evidence="7"/>
<dbReference type="RefSeq" id="WP_058479225.1">
    <property type="nucleotide sequence ID" value="NZ_CAAAIQ010000003.1"/>
</dbReference>
<dbReference type="AlphaFoldDB" id="A0A0W1ANP2"/>
<reference evidence="7 8" key="1">
    <citation type="submission" date="2015-11" db="EMBL/GenBank/DDBJ databases">
        <title>Genomic analysis of 38 Legionella species identifies large and diverse effector repertoires.</title>
        <authorList>
            <person name="Burstein D."/>
            <person name="Amaro F."/>
            <person name="Zusman T."/>
            <person name="Lifshitz Z."/>
            <person name="Cohen O."/>
            <person name="Gilbert J.A."/>
            <person name="Pupko T."/>
            <person name="Shuman H.A."/>
            <person name="Segal G."/>
        </authorList>
    </citation>
    <scope>NUCLEOTIDE SEQUENCE [LARGE SCALE GENOMIC DNA]</scope>
    <source>
        <strain evidence="7 8">ATCC 51914</strain>
    </source>
</reference>
<evidence type="ECO:0000313" key="7">
    <source>
        <dbReference type="EMBL" id="KTD82894.1"/>
    </source>
</evidence>
<dbReference type="EMBL" id="LNZB01000006">
    <property type="protein sequence ID" value="KTD82894.1"/>
    <property type="molecule type" value="Genomic_DNA"/>
</dbReference>
<keyword evidence="1 7" id="KW-0723">Serine/threonine-protein kinase</keyword>
<dbReference type="SUPFAM" id="SSF56112">
    <property type="entry name" value="Protein kinase-like (PK-like)"/>
    <property type="match status" value="1"/>
</dbReference>
<dbReference type="PANTHER" id="PTHR24345:SF0">
    <property type="entry name" value="CELL CYCLE SERINE_THREONINE-PROTEIN KINASE CDC5_MSD2"/>
    <property type="match status" value="1"/>
</dbReference>
<evidence type="ECO:0000256" key="2">
    <source>
        <dbReference type="ARBA" id="ARBA00022679"/>
    </source>
</evidence>
<dbReference type="PANTHER" id="PTHR24345">
    <property type="entry name" value="SERINE/THREONINE-PROTEIN KINASE PLK"/>
    <property type="match status" value="1"/>
</dbReference>
<keyword evidence="8" id="KW-1185">Reference proteome</keyword>
<keyword evidence="3" id="KW-0547">Nucleotide-binding</keyword>
<keyword evidence="5" id="KW-0067">ATP-binding</keyword>
<dbReference type="Pfam" id="PF00069">
    <property type="entry name" value="Pkinase"/>
    <property type="match status" value="1"/>
</dbReference>
<evidence type="ECO:0000259" key="6">
    <source>
        <dbReference type="PROSITE" id="PS50011"/>
    </source>
</evidence>
<dbReference type="GO" id="GO:0004683">
    <property type="term" value="F:calcium/calmodulin-dependent protein kinase activity"/>
    <property type="evidence" value="ECO:0007669"/>
    <property type="project" value="UniProtKB-EC"/>
</dbReference>
<accession>A0A0W1ANP2</accession>
<evidence type="ECO:0000256" key="5">
    <source>
        <dbReference type="ARBA" id="ARBA00022840"/>
    </source>
</evidence>
<dbReference type="PROSITE" id="PS50011">
    <property type="entry name" value="PROTEIN_KINASE_DOM"/>
    <property type="match status" value="1"/>
</dbReference>
<dbReference type="InterPro" id="IPR011009">
    <property type="entry name" value="Kinase-like_dom_sf"/>
</dbReference>
<protein>
    <submittedName>
        <fullName evidence="7">Serine/threonine protein kinase</fullName>
        <ecNumber evidence="7">2.7.11.17</ecNumber>
    </submittedName>
</protein>
<keyword evidence="4 7" id="KW-0418">Kinase</keyword>
<proteinExistence type="predicted"/>
<feature type="domain" description="Protein kinase" evidence="6">
    <location>
        <begin position="31"/>
        <end position="318"/>
    </location>
</feature>
<dbReference type="InterPro" id="IPR000719">
    <property type="entry name" value="Prot_kinase_dom"/>
</dbReference>
<dbReference type="GO" id="GO:0005524">
    <property type="term" value="F:ATP binding"/>
    <property type="evidence" value="ECO:0007669"/>
    <property type="project" value="UniProtKB-KW"/>
</dbReference>
<gene>
    <name evidence="7" type="ORF">Lwal_0372</name>
</gene>
<dbReference type="Proteomes" id="UP000054729">
    <property type="component" value="Unassembled WGS sequence"/>
</dbReference>
<evidence type="ECO:0000256" key="1">
    <source>
        <dbReference type="ARBA" id="ARBA00022527"/>
    </source>
</evidence>
<dbReference type="OrthoDB" id="5650746at2"/>
<dbReference type="SMART" id="SM00220">
    <property type="entry name" value="S_TKc"/>
    <property type="match status" value="1"/>
</dbReference>
<dbReference type="STRING" id="66969.Lwal_0372"/>
<name>A0A0W1ANP2_9GAMM</name>
<comment type="caution">
    <text evidence="7">The sequence shown here is derived from an EMBL/GenBank/DDBJ whole genome shotgun (WGS) entry which is preliminary data.</text>
</comment>
<evidence type="ECO:0000256" key="4">
    <source>
        <dbReference type="ARBA" id="ARBA00022777"/>
    </source>
</evidence>
<dbReference type="PATRIC" id="fig|66969.6.peg.402"/>
<organism evidence="7 8">
    <name type="scientific">Legionella waltersii</name>
    <dbReference type="NCBI Taxonomy" id="66969"/>
    <lineage>
        <taxon>Bacteria</taxon>
        <taxon>Pseudomonadati</taxon>
        <taxon>Pseudomonadota</taxon>
        <taxon>Gammaproteobacteria</taxon>
        <taxon>Legionellales</taxon>
        <taxon>Legionellaceae</taxon>
        <taxon>Legionella</taxon>
    </lineage>
</organism>
<evidence type="ECO:0000313" key="8">
    <source>
        <dbReference type="Proteomes" id="UP000054729"/>
    </source>
</evidence>